<evidence type="ECO:0000256" key="4">
    <source>
        <dbReference type="ARBA" id="ARBA00022989"/>
    </source>
</evidence>
<dbReference type="Pfam" id="PF08395">
    <property type="entry name" value="7tm_7"/>
    <property type="match status" value="1"/>
</dbReference>
<keyword evidence="3 8" id="KW-0812">Transmembrane</keyword>
<dbReference type="GO" id="GO:0008049">
    <property type="term" value="P:male courtship behavior"/>
    <property type="evidence" value="ECO:0007669"/>
    <property type="project" value="TreeGrafter"/>
</dbReference>
<dbReference type="PANTHER" id="PTHR21143:SF104">
    <property type="entry name" value="GUSTATORY RECEPTOR 8A-RELATED"/>
    <property type="match status" value="1"/>
</dbReference>
<evidence type="ECO:0000313" key="9">
    <source>
        <dbReference type="EMBL" id="AXY87934.1"/>
    </source>
</evidence>
<dbReference type="GO" id="GO:0030425">
    <property type="term" value="C:dendrite"/>
    <property type="evidence" value="ECO:0007669"/>
    <property type="project" value="TreeGrafter"/>
</dbReference>
<accession>A0A385IUW8</accession>
<reference evidence="9" key="1">
    <citation type="journal article" date="2018" name="Comp. Biochem. Physiol. Part D Genomics Proteomics">
        <title>Identification of candidate olfactory genes in cicada Subpsaltria yangi by antennal transcriptome analysis.</title>
        <authorList>
            <person name="Qi M."/>
            <person name="Wei S."/>
            <person name="Wei C."/>
        </authorList>
    </citation>
    <scope>NUCLEOTIDE SEQUENCE</scope>
</reference>
<dbReference type="AlphaFoldDB" id="A0A385IUW8"/>
<dbReference type="GO" id="GO:0007635">
    <property type="term" value="P:chemosensory behavior"/>
    <property type="evidence" value="ECO:0007669"/>
    <property type="project" value="TreeGrafter"/>
</dbReference>
<dbReference type="GO" id="GO:0005886">
    <property type="term" value="C:plasma membrane"/>
    <property type="evidence" value="ECO:0007669"/>
    <property type="project" value="UniProtKB-SubCell"/>
</dbReference>
<evidence type="ECO:0000256" key="3">
    <source>
        <dbReference type="ARBA" id="ARBA00022692"/>
    </source>
</evidence>
<evidence type="ECO:0000256" key="7">
    <source>
        <dbReference type="ARBA" id="ARBA00023224"/>
    </source>
</evidence>
<keyword evidence="2" id="KW-1003">Cell membrane</keyword>
<dbReference type="PANTHER" id="PTHR21143">
    <property type="entry name" value="INVERTEBRATE GUSTATORY RECEPTOR"/>
    <property type="match status" value="1"/>
</dbReference>
<comment type="subcellular location">
    <subcellularLocation>
        <location evidence="1">Cell membrane</location>
        <topology evidence="1">Multi-pass membrane protein</topology>
    </subcellularLocation>
</comment>
<feature type="transmembrane region" description="Helical" evidence="8">
    <location>
        <begin position="97"/>
        <end position="122"/>
    </location>
</feature>
<evidence type="ECO:0000256" key="2">
    <source>
        <dbReference type="ARBA" id="ARBA00022475"/>
    </source>
</evidence>
<organism evidence="9">
    <name type="scientific">Subpsaltria yangi</name>
    <dbReference type="NCBI Taxonomy" id="1195109"/>
    <lineage>
        <taxon>Eukaryota</taxon>
        <taxon>Metazoa</taxon>
        <taxon>Ecdysozoa</taxon>
        <taxon>Arthropoda</taxon>
        <taxon>Hexapoda</taxon>
        <taxon>Insecta</taxon>
        <taxon>Pterygota</taxon>
        <taxon>Neoptera</taxon>
        <taxon>Paraneoptera</taxon>
        <taxon>Hemiptera</taxon>
        <taxon>Auchenorrhyncha</taxon>
        <taxon>Cicadoidea</taxon>
        <taxon>Cicadidae</taxon>
        <taxon>Tibicininae</taxon>
        <taxon>Tibicinini</taxon>
        <taxon>Subpsaltria</taxon>
    </lineage>
</organism>
<keyword evidence="6 9" id="KW-0675">Receptor</keyword>
<sequence length="127" mass="14831">MVNTMFGWQLLVCILSLFTHTVVSPYYLFIVVFKPVSPFSASYKMIYHKIYILSQVIWILTHLLCLVYLMYYSHKTTEEMETLLLQFKYNRADVSVLGLYSLNLPVITSMGSSVAMYLFILIQFENS</sequence>
<keyword evidence="4 8" id="KW-1133">Transmembrane helix</keyword>
<evidence type="ECO:0000256" key="5">
    <source>
        <dbReference type="ARBA" id="ARBA00023136"/>
    </source>
</evidence>
<feature type="transmembrane region" description="Helical" evidence="8">
    <location>
        <begin position="50"/>
        <end position="71"/>
    </location>
</feature>
<dbReference type="GO" id="GO:0030424">
    <property type="term" value="C:axon"/>
    <property type="evidence" value="ECO:0007669"/>
    <property type="project" value="TreeGrafter"/>
</dbReference>
<dbReference type="EMBL" id="MH230275">
    <property type="protein sequence ID" value="AXY87934.1"/>
    <property type="molecule type" value="mRNA"/>
</dbReference>
<keyword evidence="7" id="KW-0807">Transducer</keyword>
<proteinExistence type="evidence at transcript level"/>
<evidence type="ECO:0000256" key="6">
    <source>
        <dbReference type="ARBA" id="ARBA00023170"/>
    </source>
</evidence>
<dbReference type="InterPro" id="IPR013604">
    <property type="entry name" value="7TM_chemorcpt"/>
</dbReference>
<dbReference type="GO" id="GO:0050909">
    <property type="term" value="P:sensory perception of taste"/>
    <property type="evidence" value="ECO:0007669"/>
    <property type="project" value="InterPro"/>
</dbReference>
<dbReference type="GO" id="GO:0043025">
    <property type="term" value="C:neuronal cell body"/>
    <property type="evidence" value="ECO:0007669"/>
    <property type="project" value="TreeGrafter"/>
</dbReference>
<protein>
    <submittedName>
        <fullName evidence="9">Gustatory receptor 43a.1</fullName>
    </submittedName>
</protein>
<evidence type="ECO:0000256" key="8">
    <source>
        <dbReference type="SAM" id="Phobius"/>
    </source>
</evidence>
<evidence type="ECO:0000256" key="1">
    <source>
        <dbReference type="ARBA" id="ARBA00004651"/>
    </source>
</evidence>
<feature type="transmembrane region" description="Helical" evidence="8">
    <location>
        <begin position="6"/>
        <end position="29"/>
    </location>
</feature>
<dbReference type="GO" id="GO:0007165">
    <property type="term" value="P:signal transduction"/>
    <property type="evidence" value="ECO:0007669"/>
    <property type="project" value="UniProtKB-KW"/>
</dbReference>
<name>A0A385IUW8_9HEMI</name>
<keyword evidence="5 8" id="KW-0472">Membrane</keyword>